<accession>A0ABT7ATB9</accession>
<dbReference type="EMBL" id="JAQOSP010000081">
    <property type="protein sequence ID" value="MDJ1170144.1"/>
    <property type="molecule type" value="Genomic_DNA"/>
</dbReference>
<dbReference type="Proteomes" id="UP001235303">
    <property type="component" value="Unassembled WGS sequence"/>
</dbReference>
<sequence>MKSSNRNHPKQNASKSDRDRPIWSHLIDGLAWILSVLIYLPIVGFFKIILILAEVSPIPFKRLTSKKDKIAAFILCSVSFIILLTHFFIPGTQNFEATLLISHIQFTTPEPNSRFLLQNIDDLTSLSLQTSSETLTLRGTFTSPENPQINSILSQKTELSFTFSEANSHLLLYPSTAQGLAIDRLALNSTTQVNLSYRSYPPETQLNLGLNFPTNESPQKPAILQLKLNPELFILVLENIKIEGLEAPITELQFTPNAPLNPELALFSSTQLSLNFRENMQTEPEWIGRNLPVTDVSLKWIDRVGDSRNDFPHSSILKGEVRMNDKTLTIQDNQFLTTADAQDIEKLRYFDLNCDPVGLQVRLAGKSKKLTVGLDPDYPVQTLNSSWLSRYLSPDQITAALSFAAAVIGFLLPYLFVTLPENDPKVPPNP</sequence>
<evidence type="ECO:0000313" key="2">
    <source>
        <dbReference type="EMBL" id="MDJ1170144.1"/>
    </source>
</evidence>
<keyword evidence="1" id="KW-0472">Membrane</keyword>
<feature type="transmembrane region" description="Helical" evidence="1">
    <location>
        <begin position="70"/>
        <end position="89"/>
    </location>
</feature>
<reference evidence="2 3" key="1">
    <citation type="submission" date="2023-01" db="EMBL/GenBank/DDBJ databases">
        <title>Novel diversity within Roseofilum (Cyanobacteria; Desertifilaceae) from marine benthic mats with descriptions of four novel species.</title>
        <authorList>
            <person name="Wang Y."/>
            <person name="Berthold D.E."/>
            <person name="Hu J."/>
            <person name="Lefler F.W."/>
            <person name="Laughinghouse H.D. IV."/>
        </authorList>
    </citation>
    <scope>NUCLEOTIDE SEQUENCE [LARGE SCALE GENOMIC DNA]</scope>
    <source>
        <strain evidence="2 3">BLCC-M154</strain>
    </source>
</reference>
<keyword evidence="3" id="KW-1185">Reference proteome</keyword>
<name>A0ABT7ATB9_9CYAN</name>
<dbReference type="RefSeq" id="WP_283753900.1">
    <property type="nucleotide sequence ID" value="NZ_JAQOSP010000081.1"/>
</dbReference>
<proteinExistence type="predicted"/>
<feature type="transmembrane region" description="Helical" evidence="1">
    <location>
        <begin position="30"/>
        <end position="50"/>
    </location>
</feature>
<organism evidence="2 3">
    <name type="scientific">Roseofilum acuticapitatum BLCC-M154</name>
    <dbReference type="NCBI Taxonomy" id="3022444"/>
    <lineage>
        <taxon>Bacteria</taxon>
        <taxon>Bacillati</taxon>
        <taxon>Cyanobacteriota</taxon>
        <taxon>Cyanophyceae</taxon>
        <taxon>Desertifilales</taxon>
        <taxon>Desertifilaceae</taxon>
        <taxon>Roseofilum</taxon>
        <taxon>Roseofilum acuticapitatum</taxon>
    </lineage>
</organism>
<keyword evidence="1" id="KW-1133">Transmembrane helix</keyword>
<protein>
    <submittedName>
        <fullName evidence="2">Uncharacterized protein</fullName>
    </submittedName>
</protein>
<evidence type="ECO:0000313" key="3">
    <source>
        <dbReference type="Proteomes" id="UP001235303"/>
    </source>
</evidence>
<comment type="caution">
    <text evidence="2">The sequence shown here is derived from an EMBL/GenBank/DDBJ whole genome shotgun (WGS) entry which is preliminary data.</text>
</comment>
<feature type="transmembrane region" description="Helical" evidence="1">
    <location>
        <begin position="397"/>
        <end position="417"/>
    </location>
</feature>
<keyword evidence="1" id="KW-0812">Transmembrane</keyword>
<evidence type="ECO:0000256" key="1">
    <source>
        <dbReference type="SAM" id="Phobius"/>
    </source>
</evidence>
<gene>
    <name evidence="2" type="ORF">PMG71_11955</name>
</gene>